<dbReference type="Pfam" id="PF00488">
    <property type="entry name" value="MutS_V"/>
    <property type="match status" value="1"/>
</dbReference>
<organism evidence="11 12">
    <name type="scientific">Helicobacter canis</name>
    <dbReference type="NCBI Taxonomy" id="29419"/>
    <lineage>
        <taxon>Bacteria</taxon>
        <taxon>Pseudomonadati</taxon>
        <taxon>Campylobacterota</taxon>
        <taxon>Epsilonproteobacteria</taxon>
        <taxon>Campylobacterales</taxon>
        <taxon>Helicobacteraceae</taxon>
        <taxon>Helicobacter</taxon>
    </lineage>
</organism>
<dbReference type="Gene3D" id="3.40.50.300">
    <property type="entry name" value="P-loop containing nucleotide triphosphate hydrolases"/>
    <property type="match status" value="1"/>
</dbReference>
<dbReference type="GO" id="GO:0019843">
    <property type="term" value="F:rRNA binding"/>
    <property type="evidence" value="ECO:0007669"/>
    <property type="project" value="UniProtKB-UniRule"/>
</dbReference>
<dbReference type="RefSeq" id="WP_150336543.1">
    <property type="nucleotide sequence ID" value="NZ_JAERIX010000056.1"/>
</dbReference>
<evidence type="ECO:0000256" key="9">
    <source>
        <dbReference type="SAM" id="MobiDB-lite"/>
    </source>
</evidence>
<dbReference type="EMBL" id="VXKE01000001">
    <property type="protein sequence ID" value="KAA8711454.1"/>
    <property type="molecule type" value="Genomic_DNA"/>
</dbReference>
<evidence type="ECO:0000256" key="6">
    <source>
        <dbReference type="ARBA" id="ARBA00023125"/>
    </source>
</evidence>
<dbReference type="InterPro" id="IPR036063">
    <property type="entry name" value="Smr_dom_sf"/>
</dbReference>
<keyword evidence="1 7" id="KW-0699">rRNA-binding</keyword>
<comment type="similarity">
    <text evidence="7">Belongs to the DNA mismatch repair MutS family. MutS2 subfamily.</text>
</comment>
<dbReference type="Gene3D" id="3.30.1370.110">
    <property type="match status" value="1"/>
</dbReference>
<dbReference type="Proteomes" id="UP000323707">
    <property type="component" value="Unassembled WGS sequence"/>
</dbReference>
<accession>A0A5M9QRX1</accession>
<dbReference type="InterPro" id="IPR002625">
    <property type="entry name" value="Smr_dom"/>
</dbReference>
<feature type="binding site" evidence="7">
    <location>
        <begin position="464"/>
        <end position="471"/>
    </location>
    <ligand>
        <name>ATP</name>
        <dbReference type="ChEBI" id="CHEBI:30616"/>
    </ligand>
</feature>
<feature type="coiled-coil region" evidence="8">
    <location>
        <begin position="651"/>
        <end position="728"/>
    </location>
</feature>
<gene>
    <name evidence="7" type="primary">mutS2</name>
    <name evidence="7" type="synonym">rqcU</name>
    <name evidence="11" type="ORF">F4V45_00275</name>
</gene>
<comment type="caution">
    <text evidence="11">The sequence shown here is derived from an EMBL/GenBank/DDBJ whole genome shotgun (WGS) entry which is preliminary data.</text>
</comment>
<dbReference type="GO" id="GO:0030983">
    <property type="term" value="F:mismatched DNA binding"/>
    <property type="evidence" value="ECO:0007669"/>
    <property type="project" value="InterPro"/>
</dbReference>
<dbReference type="SUPFAM" id="SSF48334">
    <property type="entry name" value="DNA repair protein MutS, domain III"/>
    <property type="match status" value="1"/>
</dbReference>
<dbReference type="PANTHER" id="PTHR48466">
    <property type="entry name" value="OS10G0509000 PROTEIN-RELATED"/>
    <property type="match status" value="1"/>
</dbReference>
<dbReference type="SMART" id="SM00463">
    <property type="entry name" value="SMR"/>
    <property type="match status" value="1"/>
</dbReference>
<dbReference type="SUPFAM" id="SSF160443">
    <property type="entry name" value="SMR domain-like"/>
    <property type="match status" value="1"/>
</dbReference>
<evidence type="ECO:0000256" key="7">
    <source>
        <dbReference type="HAMAP-Rule" id="MF_00092"/>
    </source>
</evidence>
<evidence type="ECO:0000256" key="8">
    <source>
        <dbReference type="SAM" id="Coils"/>
    </source>
</evidence>
<dbReference type="GO" id="GO:0045910">
    <property type="term" value="P:negative regulation of DNA recombination"/>
    <property type="evidence" value="ECO:0007669"/>
    <property type="project" value="InterPro"/>
</dbReference>
<comment type="subunit">
    <text evidence="7">Homodimer. Binds to stalled ribosomes, contacting rRNA.</text>
</comment>
<evidence type="ECO:0000256" key="2">
    <source>
        <dbReference type="ARBA" id="ARBA00022741"/>
    </source>
</evidence>
<evidence type="ECO:0000256" key="4">
    <source>
        <dbReference type="ARBA" id="ARBA00022840"/>
    </source>
</evidence>
<dbReference type="InterPro" id="IPR045076">
    <property type="entry name" value="MutS"/>
</dbReference>
<dbReference type="SMART" id="SM00534">
    <property type="entry name" value="MUTSac"/>
    <property type="match status" value="1"/>
</dbReference>
<dbReference type="GO" id="GO:0072344">
    <property type="term" value="P:rescue of stalled ribosome"/>
    <property type="evidence" value="ECO:0007669"/>
    <property type="project" value="UniProtKB-UniRule"/>
</dbReference>
<dbReference type="PANTHER" id="PTHR48466:SF2">
    <property type="entry name" value="OS10G0509000 PROTEIN"/>
    <property type="match status" value="1"/>
</dbReference>
<dbReference type="GO" id="GO:0016887">
    <property type="term" value="F:ATP hydrolysis activity"/>
    <property type="evidence" value="ECO:0007669"/>
    <property type="project" value="InterPro"/>
</dbReference>
<feature type="region of interest" description="Disordered" evidence="9">
    <location>
        <begin position="369"/>
        <end position="389"/>
    </location>
</feature>
<keyword evidence="3 7" id="KW-0378">Hydrolase</keyword>
<protein>
    <recommendedName>
        <fullName evidence="7">Endonuclease MutS2</fullName>
        <ecNumber evidence="7">3.1.-.-</ecNumber>
    </recommendedName>
    <alternativeName>
        <fullName evidence="7">Ribosome-associated protein quality control-upstream factor</fullName>
        <shortName evidence="7">RQC-upstream factor</shortName>
        <shortName evidence="7">RqcU</shortName>
        <ecNumber evidence="7">3.6.4.-</ecNumber>
    </alternativeName>
</protein>
<evidence type="ECO:0000313" key="11">
    <source>
        <dbReference type="EMBL" id="KAA8711454.1"/>
    </source>
</evidence>
<dbReference type="InterPro" id="IPR005747">
    <property type="entry name" value="MutS2"/>
</dbReference>
<sequence>MLVSKADLQLVSSLDLDDFLTHFSTYLARPKPIYLQGDKNLYHTMLREMDSMSLPALPALHDFSHAFLLLQKRGTLSLQDIWGFARELEFFISLQNALAPLPESKLHALVAKITIPAHLLEALCIFDEKGEIEAGRFVHIDNLRAQLSSTQSSIKQTLNALLARENLAPYLVDKQIHLLYDVQTLLLKAGYSRVLKGSVLERTQGGFFYVLPNEIARFYDKLQELRDLYALEIQKLCATLSETMLGELRFLRFLDRQFDLVDLLCARVGFAKDLGLEFVATKDSALGEHSADFGGLETTADLKSSSAPKPPKNYESPTAIPRILEKEKGAECEKSCREQTELESTFEKMDSRDCDLSLRDTAEAVAWQSTKESTQVDSRENTQNVENSAKDSRICDEKLGFFEPRKEIRLGCLSTKRGDETPDLSRKAESSSKTIILNNFCHPILKNPKPISLTFDKGLLLLTGVNAGGKTMLLKSILSAAFLAKLLLPMKINPHASKIPYFKHIYAIISNPQNPKDDISTFAGRVLEFSQQLDKEDLLLGIDEIELGTDADEAASLYKVLLELLLDRHSKLVVTTHHKRLAALMAKDPRIQLAAAMFDVEKSSATYTFLHGSIGKSYAFEIAQKFGIPKHIIARAKEHYGSDKERLNTLIEHSSNLSLELESKAQELQKRIQKARNAKEAYSEKIDALERAYKARELELESTYNKALQALKAQANTQKDIHRNLNQAHEILRHKPKLDSSVKQSQVRKEFKAGDLARYGEQSVRIVRTQKEHCVIELDSGMRLKVEKSALAPLSKALASTLINARNAAKTTLSYTPKAHIKLDLHGLRAEEALEKLGDFISDSLIAGFDEVLIYHGIGTGVLSAVVKDFLQNHPKVVSFSDAPPNMGGYGAKLVRL</sequence>
<keyword evidence="8" id="KW-0175">Coiled coil</keyword>
<dbReference type="InterPro" id="IPR000432">
    <property type="entry name" value="DNA_mismatch_repair_MutS_C"/>
</dbReference>
<evidence type="ECO:0000259" key="10">
    <source>
        <dbReference type="PROSITE" id="PS50828"/>
    </source>
</evidence>
<comment type="function">
    <text evidence="7">Endonuclease that is involved in the suppression of homologous recombination and thus may have a key role in the control of bacterial genetic diversity.</text>
</comment>
<dbReference type="Pfam" id="PF01713">
    <property type="entry name" value="Smr"/>
    <property type="match status" value="1"/>
</dbReference>
<dbReference type="InterPro" id="IPR036187">
    <property type="entry name" value="DNA_mismatch_repair_MutS_sf"/>
</dbReference>
<dbReference type="HAMAP" id="MF_00092">
    <property type="entry name" value="MutS2"/>
    <property type="match status" value="1"/>
</dbReference>
<dbReference type="InterPro" id="IPR027417">
    <property type="entry name" value="P-loop_NTPase"/>
</dbReference>
<keyword evidence="5 7" id="KW-0694">RNA-binding</keyword>
<name>A0A5M9QRX1_9HELI</name>
<dbReference type="GO" id="GO:0005524">
    <property type="term" value="F:ATP binding"/>
    <property type="evidence" value="ECO:0007669"/>
    <property type="project" value="UniProtKB-UniRule"/>
</dbReference>
<feature type="domain" description="Smr" evidence="10">
    <location>
        <begin position="823"/>
        <end position="897"/>
    </location>
</feature>
<evidence type="ECO:0000313" key="12">
    <source>
        <dbReference type="Proteomes" id="UP000323707"/>
    </source>
</evidence>
<keyword evidence="7" id="KW-0255">Endonuclease</keyword>
<dbReference type="AlphaFoldDB" id="A0A5M9QRX1"/>
<keyword evidence="6 7" id="KW-0238">DNA-binding</keyword>
<dbReference type="GO" id="GO:0043023">
    <property type="term" value="F:ribosomal large subunit binding"/>
    <property type="evidence" value="ECO:0007669"/>
    <property type="project" value="UniProtKB-UniRule"/>
</dbReference>
<dbReference type="SUPFAM" id="SSF52540">
    <property type="entry name" value="P-loop containing nucleoside triphosphate hydrolases"/>
    <property type="match status" value="1"/>
</dbReference>
<evidence type="ECO:0000256" key="5">
    <source>
        <dbReference type="ARBA" id="ARBA00022884"/>
    </source>
</evidence>
<dbReference type="GO" id="GO:0006298">
    <property type="term" value="P:mismatch repair"/>
    <property type="evidence" value="ECO:0007669"/>
    <property type="project" value="InterPro"/>
</dbReference>
<dbReference type="EC" id="3.6.4.-" evidence="7"/>
<keyword evidence="4 7" id="KW-0067">ATP-binding</keyword>
<dbReference type="GO" id="GO:0004519">
    <property type="term" value="F:endonuclease activity"/>
    <property type="evidence" value="ECO:0007669"/>
    <property type="project" value="UniProtKB-UniRule"/>
</dbReference>
<evidence type="ECO:0000256" key="3">
    <source>
        <dbReference type="ARBA" id="ARBA00022801"/>
    </source>
</evidence>
<dbReference type="GO" id="GO:0140664">
    <property type="term" value="F:ATP-dependent DNA damage sensor activity"/>
    <property type="evidence" value="ECO:0007669"/>
    <property type="project" value="InterPro"/>
</dbReference>
<comment type="function">
    <text evidence="7">Acts as a ribosome collision sensor, splitting the ribosome into its 2 subunits. Detects stalled/collided 70S ribosomes which it binds and splits by an ATP-hydrolysis driven conformational change. Acts upstream of the ribosome quality control system (RQC), a ribosome-associated complex that mediates the extraction of incompletely synthesized nascent chains from stalled ribosomes and their subsequent degradation. Probably generates substrates for RQC.</text>
</comment>
<keyword evidence="7" id="KW-0540">Nuclease</keyword>
<evidence type="ECO:0000256" key="1">
    <source>
        <dbReference type="ARBA" id="ARBA00022730"/>
    </source>
</evidence>
<dbReference type="EC" id="3.1.-.-" evidence="7"/>
<dbReference type="PROSITE" id="PS50828">
    <property type="entry name" value="SMR"/>
    <property type="match status" value="1"/>
</dbReference>
<feature type="compositionally biased region" description="Polar residues" evidence="9">
    <location>
        <begin position="369"/>
        <end position="387"/>
    </location>
</feature>
<keyword evidence="2 7" id="KW-0547">Nucleotide-binding</keyword>
<dbReference type="PIRSF" id="PIRSF005814">
    <property type="entry name" value="MutS_YshD"/>
    <property type="match status" value="1"/>
</dbReference>
<reference evidence="11 12" key="1">
    <citation type="submission" date="2019-09" db="EMBL/GenBank/DDBJ databases">
        <title>Draft genome sequence of various Type strains from the CCUG.</title>
        <authorList>
            <person name="Pineiro-Iglesias B."/>
            <person name="Tunovic T."/>
            <person name="Unosson C."/>
            <person name="Inganas E."/>
            <person name="Ohlen M."/>
            <person name="Cardew S."/>
            <person name="Jensie-Markopoulos S."/>
            <person name="Salva-Serra F."/>
            <person name="Jaen-Luchoro D."/>
            <person name="Karlsson R."/>
            <person name="Svensson-Stadler L."/>
            <person name="Chun J."/>
            <person name="Moore E."/>
        </authorList>
    </citation>
    <scope>NUCLEOTIDE SEQUENCE [LARGE SCALE GENOMIC DNA]</scope>
    <source>
        <strain evidence="11 12">CCUG 32756T</strain>
    </source>
</reference>
<proteinExistence type="inferred from homology"/>